<keyword evidence="8" id="KW-1185">Reference proteome</keyword>
<keyword evidence="3 6" id="KW-0274">FAD</keyword>
<keyword evidence="2 6" id="KW-0285">Flavoprotein</keyword>
<dbReference type="GO" id="GO:0004499">
    <property type="term" value="F:N,N-dimethylaniline monooxygenase activity"/>
    <property type="evidence" value="ECO:0007669"/>
    <property type="project" value="InterPro"/>
</dbReference>
<gene>
    <name evidence="7" type="ORF">CTI12_AA554280</name>
</gene>
<dbReference type="Proteomes" id="UP000245207">
    <property type="component" value="Unassembled WGS sequence"/>
</dbReference>
<dbReference type="GO" id="GO:0050660">
    <property type="term" value="F:flavin adenine dinucleotide binding"/>
    <property type="evidence" value="ECO:0007669"/>
    <property type="project" value="InterPro"/>
</dbReference>
<proteinExistence type="inferred from homology"/>
<keyword evidence="4" id="KW-0521">NADP</keyword>
<evidence type="ECO:0000256" key="3">
    <source>
        <dbReference type="ARBA" id="ARBA00022827"/>
    </source>
</evidence>
<keyword evidence="6" id="KW-0503">Monooxygenase</keyword>
<comment type="caution">
    <text evidence="7">The sequence shown here is derived from an EMBL/GenBank/DDBJ whole genome shotgun (WGS) entry which is preliminary data.</text>
</comment>
<accession>A0A2U1KXA3</accession>
<dbReference type="FunFam" id="3.50.50.60:FF:000199">
    <property type="entry name" value="Flavin-containing monooxygenase"/>
    <property type="match status" value="2"/>
</dbReference>
<keyword evidence="5 6" id="KW-0560">Oxidoreductase</keyword>
<dbReference type="EC" id="1.-.-.-" evidence="6"/>
<reference evidence="7 8" key="1">
    <citation type="journal article" date="2018" name="Mol. Plant">
        <title>The genome of Artemisia annua provides insight into the evolution of Asteraceae family and artemisinin biosynthesis.</title>
        <authorList>
            <person name="Shen Q."/>
            <person name="Zhang L."/>
            <person name="Liao Z."/>
            <person name="Wang S."/>
            <person name="Yan T."/>
            <person name="Shi P."/>
            <person name="Liu M."/>
            <person name="Fu X."/>
            <person name="Pan Q."/>
            <person name="Wang Y."/>
            <person name="Lv Z."/>
            <person name="Lu X."/>
            <person name="Zhang F."/>
            <person name="Jiang W."/>
            <person name="Ma Y."/>
            <person name="Chen M."/>
            <person name="Hao X."/>
            <person name="Li L."/>
            <person name="Tang Y."/>
            <person name="Lv G."/>
            <person name="Zhou Y."/>
            <person name="Sun X."/>
            <person name="Brodelius P.E."/>
            <person name="Rose J.K.C."/>
            <person name="Tang K."/>
        </authorList>
    </citation>
    <scope>NUCLEOTIDE SEQUENCE [LARGE SCALE GENOMIC DNA]</scope>
    <source>
        <strain evidence="8">cv. Huhao1</strain>
        <tissue evidence="7">Leaf</tissue>
    </source>
</reference>
<dbReference type="InterPro" id="IPR036188">
    <property type="entry name" value="FAD/NAD-bd_sf"/>
</dbReference>
<evidence type="ECO:0000256" key="5">
    <source>
        <dbReference type="ARBA" id="ARBA00023002"/>
    </source>
</evidence>
<evidence type="ECO:0000313" key="8">
    <source>
        <dbReference type="Proteomes" id="UP000245207"/>
    </source>
</evidence>
<comment type="similarity">
    <text evidence="1 6">Belongs to the FMO family.</text>
</comment>
<name>A0A2U1KXA3_ARTAN</name>
<dbReference type="Pfam" id="PF00743">
    <property type="entry name" value="FMO-like"/>
    <property type="match status" value="3"/>
</dbReference>
<dbReference type="PANTHER" id="PTHR23023">
    <property type="entry name" value="DIMETHYLANILINE MONOOXYGENASE"/>
    <property type="match status" value="1"/>
</dbReference>
<evidence type="ECO:0000256" key="4">
    <source>
        <dbReference type="ARBA" id="ARBA00022857"/>
    </source>
</evidence>
<comment type="cofactor">
    <cofactor evidence="6">
        <name>FAD</name>
        <dbReference type="ChEBI" id="CHEBI:57692"/>
    </cofactor>
</comment>
<dbReference type="Gene3D" id="3.50.50.60">
    <property type="entry name" value="FAD/NAD(P)-binding domain"/>
    <property type="match status" value="4"/>
</dbReference>
<dbReference type="InterPro" id="IPR050346">
    <property type="entry name" value="FMO-like"/>
</dbReference>
<evidence type="ECO:0000256" key="2">
    <source>
        <dbReference type="ARBA" id="ARBA00022630"/>
    </source>
</evidence>
<evidence type="ECO:0000256" key="6">
    <source>
        <dbReference type="RuleBase" id="RU361177"/>
    </source>
</evidence>
<dbReference type="FunFam" id="3.50.50.60:FF:000403">
    <property type="entry name" value="Flavin-containing monooxygenase"/>
    <property type="match status" value="1"/>
</dbReference>
<protein>
    <recommendedName>
        <fullName evidence="6">Flavin-containing monooxygenase</fullName>
        <ecNumber evidence="6">1.-.-.-</ecNumber>
    </recommendedName>
</protein>
<dbReference type="InterPro" id="IPR000960">
    <property type="entry name" value="Flavin_mOase"/>
</dbReference>
<dbReference type="EMBL" id="PKPP01013118">
    <property type="protein sequence ID" value="PWA41382.1"/>
    <property type="molecule type" value="Genomic_DNA"/>
</dbReference>
<dbReference type="STRING" id="35608.A0A2U1KXA3"/>
<dbReference type="SUPFAM" id="SSF51905">
    <property type="entry name" value="FAD/NAD(P)-binding domain"/>
    <property type="match status" value="4"/>
</dbReference>
<dbReference type="OrthoDB" id="66881at2759"/>
<dbReference type="AlphaFoldDB" id="A0A2U1KXA3"/>
<dbReference type="PRINTS" id="PR00370">
    <property type="entry name" value="FMOXYGENASE"/>
</dbReference>
<dbReference type="GO" id="GO:0050661">
    <property type="term" value="F:NADP binding"/>
    <property type="evidence" value="ECO:0007669"/>
    <property type="project" value="InterPro"/>
</dbReference>
<organism evidence="7 8">
    <name type="scientific">Artemisia annua</name>
    <name type="common">Sweet wormwood</name>
    <dbReference type="NCBI Taxonomy" id="35608"/>
    <lineage>
        <taxon>Eukaryota</taxon>
        <taxon>Viridiplantae</taxon>
        <taxon>Streptophyta</taxon>
        <taxon>Embryophyta</taxon>
        <taxon>Tracheophyta</taxon>
        <taxon>Spermatophyta</taxon>
        <taxon>Magnoliopsida</taxon>
        <taxon>eudicotyledons</taxon>
        <taxon>Gunneridae</taxon>
        <taxon>Pentapetalae</taxon>
        <taxon>asterids</taxon>
        <taxon>campanulids</taxon>
        <taxon>Asterales</taxon>
        <taxon>Asteraceae</taxon>
        <taxon>Asteroideae</taxon>
        <taxon>Anthemideae</taxon>
        <taxon>Artemisiinae</taxon>
        <taxon>Artemisia</taxon>
    </lineage>
</organism>
<evidence type="ECO:0000313" key="7">
    <source>
        <dbReference type="EMBL" id="PWA41382.1"/>
    </source>
</evidence>
<evidence type="ECO:0000256" key="1">
    <source>
        <dbReference type="ARBA" id="ARBA00009183"/>
    </source>
</evidence>
<sequence length="1044" mass="120537">MAVIFSKIGIIGGGISGLAAAKQLSEYNPVVLEATDSIGGVWKHCSFRTTKLQTPRCDYEFSDYPWPLRDNSSFPSYMEILEYLNSYANHFDLFKFIKFNSRVVEIRLAKDQQQDGLLTGKPVWEVAVQNNDDIQWYSFEYIVVCMGKYGDVPIIPKYGMKKGPEVFKGKVMHSQDYSKLNAEESRQLVKGKKVVVVGEEGPACTMVVRTLHWTVPHYSIWGLPFYLFYSTRFSQFLHQTPNQGTLRTLLCHLLSPARKAASKIIESYLLWKLPLVKYGLKPDHPFEEDYASCQMAILPDNFFLEADKGKINFKRASNWWFYEGGVEFEDNTKLEADVVLLATGYDGKKKLRDFNSRVVEIRLAKDQQQDGLLTGKPVWEVAVQNNDDIQWYSFEYIVVCMGKYGDVPIIPKYGMKKGPEVFKGKVMHSQDYSKLNAEESRQLVKGKKVVVVGYKKSGIDLATECAEANQGEEGPACTMVVRTLHWTVPHYSIWGLPFYLFYSTRFSQFLHQTPNQGTLRTLLCHLLSPARKAASKIIESYLLWKLPLVKYGLKPDHPFEEDYASCQMAILPDNFFLEADKGKINFKRASNWWFYEGGVEFEDNTKLEADVVLLATGYDGKKKLRDVMPQPFSSFLEFPSGMMPLYRGTINPFIPNMAFMGYVESVSNLHTSEIRCKWLARLIGGKFKLPSMEKMMEQITTEMEIMKKTTRFYKRSCISTFSINHTDEICQEMGWNSWRKNNWLAEAFTPYNSEEGPACTMVVRTLHWTVPHYSIWGLPFYLFYSTRFSQFLHQTPNQGTLRTLLCHLLSPARKAASKIIESYLLWKLPLVKYGLKPDHPFEEDYASCQMAILPDNFFLEADKGKINFKRASNWWFYEGGVEFEDNTKLEADVVLLATGYDGKKKLRDVMPQPFSSFLEFPSGMMPLYRGTINPFIPNMAFMGYVESVSNLHTSEIRCKWLARLIGGKFKLPSMEKMMEQITTEMEIMKKTTRFYKRSCISTFSINHTDEICQEMGWNSWRKNNWLAEAFTPYNSRDYQDEQEL</sequence>
<dbReference type="InterPro" id="IPR020946">
    <property type="entry name" value="Flavin_mOase-like"/>
</dbReference>